<evidence type="ECO:0000313" key="2">
    <source>
        <dbReference type="EMBL" id="GLJ96710.1"/>
    </source>
</evidence>
<feature type="transmembrane region" description="Helical" evidence="1">
    <location>
        <begin position="138"/>
        <end position="162"/>
    </location>
</feature>
<feature type="transmembrane region" description="Helical" evidence="1">
    <location>
        <begin position="276"/>
        <end position="294"/>
    </location>
</feature>
<organism evidence="2 3">
    <name type="scientific">Microbacterium dextranolyticum</name>
    <dbReference type="NCBI Taxonomy" id="36806"/>
    <lineage>
        <taxon>Bacteria</taxon>
        <taxon>Bacillati</taxon>
        <taxon>Actinomycetota</taxon>
        <taxon>Actinomycetes</taxon>
        <taxon>Micrococcales</taxon>
        <taxon>Microbacteriaceae</taxon>
        <taxon>Microbacterium</taxon>
    </lineage>
</organism>
<keyword evidence="1" id="KW-0472">Membrane</keyword>
<feature type="transmembrane region" description="Helical" evidence="1">
    <location>
        <begin position="329"/>
        <end position="347"/>
    </location>
</feature>
<sequence length="527" mass="53047">MVATVLRLRYRVLGNTLARRPWQLVGFCFGFLWALSILAMVTAALIAVGVSGDLSVSRTVITLAGAALVLGWVVGPLVVAGIDTTVDATKLAPFPLTTRQVMTILAATGATGIPGIVTSIAALVSVAVWVAWPTAAIAAVPSAVIGVATCVLATRFAAALAVGLGSGRRGREVIGTLVLVLVIFAGPITTGILATLSGAGSIGGQLGQAAAVLGWTPLGATWSLPGEIAAGAWGIAAIKLLIALVTPVALWFGWRWSLEQSLVSPPRQASRTVKPGALGLFGVMPTGGVGATWARSLTGWLRDPRYLRQLIIAPLFPVLFAFTSGTEGVMFAASPVLVAFVLCVSGYTDVSYDGTAFASVLSSGIRGRADRWGRMLGAASIGVPLMLMTAIVTAVIGGHLDALPAVLGASFGLLLGGYGVNAVSSALIVTPVAAPGDNPFKSVPGQTFVSGLLVFVVLAACGVVALPAVIVAGISVISGNAALGWVALAVGLGVGAGVAAGGVALGGRTLERTGPDLLLQIKAFPTT</sequence>
<keyword evidence="1" id="KW-0812">Transmembrane</keyword>
<feature type="transmembrane region" description="Helical" evidence="1">
    <location>
        <begin position="60"/>
        <end position="82"/>
    </location>
</feature>
<evidence type="ECO:0008006" key="4">
    <source>
        <dbReference type="Google" id="ProtNLM"/>
    </source>
</evidence>
<reference evidence="2" key="2">
    <citation type="submission" date="2023-01" db="EMBL/GenBank/DDBJ databases">
        <authorList>
            <person name="Sun Q."/>
            <person name="Evtushenko L."/>
        </authorList>
    </citation>
    <scope>NUCLEOTIDE SEQUENCE</scope>
    <source>
        <strain evidence="2">VKM Ac-1940</strain>
    </source>
</reference>
<feature type="transmembrane region" description="Helical" evidence="1">
    <location>
        <begin position="483"/>
        <end position="505"/>
    </location>
</feature>
<dbReference type="EMBL" id="BSER01000014">
    <property type="protein sequence ID" value="GLJ96710.1"/>
    <property type="molecule type" value="Genomic_DNA"/>
</dbReference>
<protein>
    <recommendedName>
        <fullName evidence="4">Transporter</fullName>
    </recommendedName>
</protein>
<comment type="caution">
    <text evidence="2">The sequence shown here is derived from an EMBL/GenBank/DDBJ whole genome shotgun (WGS) entry which is preliminary data.</text>
</comment>
<dbReference type="Proteomes" id="UP001142291">
    <property type="component" value="Unassembled WGS sequence"/>
</dbReference>
<feature type="transmembrane region" description="Helical" evidence="1">
    <location>
        <begin position="21"/>
        <end position="48"/>
    </location>
</feature>
<feature type="transmembrane region" description="Helical" evidence="1">
    <location>
        <begin position="103"/>
        <end position="132"/>
    </location>
</feature>
<name>A0A9W6HNU0_9MICO</name>
<feature type="transmembrane region" description="Helical" evidence="1">
    <location>
        <begin position="174"/>
        <end position="194"/>
    </location>
</feature>
<evidence type="ECO:0000256" key="1">
    <source>
        <dbReference type="SAM" id="Phobius"/>
    </source>
</evidence>
<feature type="transmembrane region" description="Helical" evidence="1">
    <location>
        <begin position="236"/>
        <end position="256"/>
    </location>
</feature>
<proteinExistence type="predicted"/>
<feature type="transmembrane region" description="Helical" evidence="1">
    <location>
        <begin position="451"/>
        <end position="477"/>
    </location>
</feature>
<feature type="transmembrane region" description="Helical" evidence="1">
    <location>
        <begin position="375"/>
        <end position="396"/>
    </location>
</feature>
<accession>A0A9W6HNU0</accession>
<gene>
    <name evidence="2" type="ORF">GCM10017591_27730</name>
</gene>
<feature type="transmembrane region" description="Helical" evidence="1">
    <location>
        <begin position="402"/>
        <end position="430"/>
    </location>
</feature>
<keyword evidence="1" id="KW-1133">Transmembrane helix</keyword>
<reference evidence="2" key="1">
    <citation type="journal article" date="2014" name="Int. J. Syst. Evol. Microbiol.">
        <title>Complete genome sequence of Corynebacterium casei LMG S-19264T (=DSM 44701T), isolated from a smear-ripened cheese.</title>
        <authorList>
            <consortium name="US DOE Joint Genome Institute (JGI-PGF)"/>
            <person name="Walter F."/>
            <person name="Albersmeier A."/>
            <person name="Kalinowski J."/>
            <person name="Ruckert C."/>
        </authorList>
    </citation>
    <scope>NUCLEOTIDE SEQUENCE</scope>
    <source>
        <strain evidence="2">VKM Ac-1940</strain>
    </source>
</reference>
<evidence type="ECO:0000313" key="3">
    <source>
        <dbReference type="Proteomes" id="UP001142291"/>
    </source>
</evidence>
<dbReference type="RefSeq" id="WP_204963171.1">
    <property type="nucleotide sequence ID" value="NZ_BAAAUR010000009.1"/>
</dbReference>
<dbReference type="AlphaFoldDB" id="A0A9W6HNU0"/>
<keyword evidence="3" id="KW-1185">Reference proteome</keyword>